<evidence type="ECO:0000313" key="2">
    <source>
        <dbReference type="EMBL" id="KPW90557.1"/>
    </source>
</evidence>
<evidence type="ECO:0000259" key="1">
    <source>
        <dbReference type="Pfam" id="PF13193"/>
    </source>
</evidence>
<dbReference type="GO" id="GO:0003987">
    <property type="term" value="F:acetate-CoA ligase activity"/>
    <property type="evidence" value="ECO:0007669"/>
    <property type="project" value="TreeGrafter"/>
</dbReference>
<dbReference type="Gene3D" id="3.30.300.30">
    <property type="match status" value="1"/>
</dbReference>
<dbReference type="SUPFAM" id="SSF56801">
    <property type="entry name" value="Acetyl-CoA synthetase-like"/>
    <property type="match status" value="1"/>
</dbReference>
<dbReference type="InterPro" id="IPR045851">
    <property type="entry name" value="AMP-bd_C_sf"/>
</dbReference>
<dbReference type="EMBL" id="LJQC01000932">
    <property type="protein sequence ID" value="KPW90557.1"/>
    <property type="molecule type" value="Genomic_DNA"/>
</dbReference>
<comment type="caution">
    <text evidence="2">The sequence shown here is derived from an EMBL/GenBank/DDBJ whole genome shotgun (WGS) entry which is preliminary data.</text>
</comment>
<protein>
    <submittedName>
        <fullName evidence="2">Acetyl-coenzyme A synthetase</fullName>
    </submittedName>
</protein>
<dbReference type="Pfam" id="PF13193">
    <property type="entry name" value="AMP-binding_C"/>
    <property type="match status" value="1"/>
</dbReference>
<feature type="domain" description="AMP-binding enzyme C-terminal" evidence="1">
    <location>
        <begin position="87"/>
        <end position="165"/>
    </location>
</feature>
<organism evidence="2 3">
    <name type="scientific">Pseudomonas syringae pv. coryli</name>
    <dbReference type="NCBI Taxonomy" id="317659"/>
    <lineage>
        <taxon>Bacteria</taxon>
        <taxon>Pseudomonadati</taxon>
        <taxon>Pseudomonadota</taxon>
        <taxon>Gammaproteobacteria</taxon>
        <taxon>Pseudomonadales</taxon>
        <taxon>Pseudomonadaceae</taxon>
        <taxon>Pseudomonas</taxon>
    </lineage>
</organism>
<evidence type="ECO:0000313" key="3">
    <source>
        <dbReference type="Proteomes" id="UP000051335"/>
    </source>
</evidence>
<dbReference type="GO" id="GO:0006085">
    <property type="term" value="P:acetyl-CoA biosynthetic process"/>
    <property type="evidence" value="ECO:0007669"/>
    <property type="project" value="TreeGrafter"/>
</dbReference>
<dbReference type="InterPro" id="IPR042099">
    <property type="entry name" value="ANL_N_sf"/>
</dbReference>
<name>A0A0P9MFJ0_9PSED</name>
<keyword evidence="3" id="KW-1185">Reference proteome</keyword>
<dbReference type="InterPro" id="IPR025110">
    <property type="entry name" value="AMP-bd_C"/>
</dbReference>
<dbReference type="PANTHER" id="PTHR24095:SF243">
    <property type="entry name" value="ACETYL-COENZYME A SYNTHETASE"/>
    <property type="match status" value="1"/>
</dbReference>
<sequence>MPALVDNLGNLIEGAAEGNLVILDSWPGQSRSLYGDHDRFVDTYFKTFRGMYFTGDGARRDEDGYFWITGRVDDVLNVSGHRMGTAEIESAMVAHPKVAEAAVVGVPHDLKGQGIYVYVTLNGGEEPSDALRTELRNWVRKEIGPIASPDFIQWAPGLPKTRSGKIMRRILRKIATAEYDALGDISTLADPGVVQHLIDTHKAMNAV</sequence>
<reference evidence="2 3" key="1">
    <citation type="submission" date="2015-09" db="EMBL/GenBank/DDBJ databases">
        <title>Genome announcement of multiple Pseudomonas syringae strains.</title>
        <authorList>
            <person name="Thakur S."/>
            <person name="Wang P.W."/>
            <person name="Gong Y."/>
            <person name="Weir B.S."/>
            <person name="Guttman D.S."/>
        </authorList>
    </citation>
    <scope>NUCLEOTIDE SEQUENCE [LARGE SCALE GENOMIC DNA]</scope>
    <source>
        <strain evidence="2 3">ICMP17001</strain>
    </source>
</reference>
<dbReference type="Gene3D" id="3.40.50.12780">
    <property type="entry name" value="N-terminal domain of ligase-like"/>
    <property type="match status" value="1"/>
</dbReference>
<dbReference type="PATRIC" id="fig|317659.3.peg.1327"/>
<dbReference type="PANTHER" id="PTHR24095">
    <property type="entry name" value="ACETYL-COENZYME A SYNTHETASE"/>
    <property type="match status" value="1"/>
</dbReference>
<dbReference type="FunFam" id="3.30.300.30:FF:000004">
    <property type="entry name" value="Acetyl-coenzyme A synthetase"/>
    <property type="match status" value="1"/>
</dbReference>
<proteinExistence type="predicted"/>
<gene>
    <name evidence="2" type="ORF">ALO75_04289</name>
</gene>
<dbReference type="Proteomes" id="UP000051335">
    <property type="component" value="Unassembled WGS sequence"/>
</dbReference>
<dbReference type="GO" id="GO:0005829">
    <property type="term" value="C:cytosol"/>
    <property type="evidence" value="ECO:0007669"/>
    <property type="project" value="TreeGrafter"/>
</dbReference>
<accession>A0A0P9MFJ0</accession>
<dbReference type="AlphaFoldDB" id="A0A0P9MFJ0"/>